<evidence type="ECO:0000313" key="3">
    <source>
        <dbReference type="Proteomes" id="UP000566711"/>
    </source>
</evidence>
<evidence type="ECO:0000256" key="1">
    <source>
        <dbReference type="SAM" id="Phobius"/>
    </source>
</evidence>
<feature type="transmembrane region" description="Helical" evidence="1">
    <location>
        <begin position="73"/>
        <end position="92"/>
    </location>
</feature>
<dbReference type="SUPFAM" id="SSF103481">
    <property type="entry name" value="Multidrug resistance efflux transporter EmrE"/>
    <property type="match status" value="2"/>
</dbReference>
<organism evidence="2 3">
    <name type="scientific">Rugamonas fusca</name>
    <dbReference type="NCBI Taxonomy" id="2758568"/>
    <lineage>
        <taxon>Bacteria</taxon>
        <taxon>Pseudomonadati</taxon>
        <taxon>Pseudomonadota</taxon>
        <taxon>Betaproteobacteria</taxon>
        <taxon>Burkholderiales</taxon>
        <taxon>Oxalobacteraceae</taxon>
        <taxon>Telluria group</taxon>
        <taxon>Rugamonas</taxon>
    </lineage>
</organism>
<name>A0A7W2I8C4_9BURK</name>
<reference evidence="2 3" key="1">
    <citation type="submission" date="2020-07" db="EMBL/GenBank/DDBJ databases">
        <title>Novel species isolated from subtropical streams in China.</title>
        <authorList>
            <person name="Lu H."/>
        </authorList>
    </citation>
    <scope>NUCLEOTIDE SEQUENCE [LARGE SCALE GENOMIC DNA]</scope>
    <source>
        <strain evidence="2 3">FT3S</strain>
    </source>
</reference>
<dbReference type="EMBL" id="JACEZS010000017">
    <property type="protein sequence ID" value="MBA5607401.1"/>
    <property type="molecule type" value="Genomic_DNA"/>
</dbReference>
<keyword evidence="1" id="KW-0812">Transmembrane</keyword>
<accession>A0A7W2I8C4</accession>
<dbReference type="AlphaFoldDB" id="A0A7W2I8C4"/>
<feature type="transmembrane region" description="Helical" evidence="1">
    <location>
        <begin position="98"/>
        <end position="118"/>
    </location>
</feature>
<feature type="transmembrane region" description="Helical" evidence="1">
    <location>
        <begin position="212"/>
        <end position="232"/>
    </location>
</feature>
<feature type="transmembrane region" description="Helical" evidence="1">
    <location>
        <begin position="12"/>
        <end position="30"/>
    </location>
</feature>
<feature type="transmembrane region" description="Helical" evidence="1">
    <location>
        <begin position="178"/>
        <end position="200"/>
    </location>
</feature>
<dbReference type="PANTHER" id="PTHR22911:SF135">
    <property type="entry name" value="BLR4310 PROTEIN"/>
    <property type="match status" value="1"/>
</dbReference>
<keyword evidence="1" id="KW-1133">Transmembrane helix</keyword>
<dbReference type="GO" id="GO:0016020">
    <property type="term" value="C:membrane"/>
    <property type="evidence" value="ECO:0007669"/>
    <property type="project" value="TreeGrafter"/>
</dbReference>
<dbReference type="Proteomes" id="UP000566711">
    <property type="component" value="Unassembled WGS sequence"/>
</dbReference>
<feature type="transmembrane region" description="Helical" evidence="1">
    <location>
        <begin position="125"/>
        <end position="145"/>
    </location>
</feature>
<keyword evidence="3" id="KW-1185">Reference proteome</keyword>
<feature type="transmembrane region" description="Helical" evidence="1">
    <location>
        <begin position="36"/>
        <end position="57"/>
    </location>
</feature>
<comment type="caution">
    <text evidence="2">The sequence shown here is derived from an EMBL/GenBank/DDBJ whole genome shotgun (WGS) entry which is preliminary data.</text>
</comment>
<proteinExistence type="predicted"/>
<keyword evidence="1" id="KW-0472">Membrane</keyword>
<sequence>MTNSNTMRGSAIGIAGGLLLSLDALLIRLMHIDDAWVIVILRGLLMWLAFVLVYALVPRWRAVIGKPWPTRSNLAATVFFAIASVTFVSALAHGAVATVLVIISSTPFVSALLARLLFAERLDRAVLMAAAIALCGVAVTISGAPSGGSMYANYFAMATSVAMAMAFLCSARVEGGTVGLPSLGGVVAALLVAGLQLTPLDNIPALLAPTHGVWTLIEGALVMPLALGLLALSTRYVAASNTGLFLLLETALAPLWIWSRFGEQPGAQVMLGGAIIIVAVLFHSVYASRRPDLPAVATT</sequence>
<evidence type="ECO:0000313" key="2">
    <source>
        <dbReference type="EMBL" id="MBA5607401.1"/>
    </source>
</evidence>
<feature type="transmembrane region" description="Helical" evidence="1">
    <location>
        <begin position="244"/>
        <end position="261"/>
    </location>
</feature>
<dbReference type="PANTHER" id="PTHR22911">
    <property type="entry name" value="ACYL-MALONYL CONDENSING ENZYME-RELATED"/>
    <property type="match status" value="1"/>
</dbReference>
<dbReference type="RefSeq" id="WP_182219617.1">
    <property type="nucleotide sequence ID" value="NZ_JACEZS010000017.1"/>
</dbReference>
<feature type="transmembrane region" description="Helical" evidence="1">
    <location>
        <begin position="151"/>
        <end position="171"/>
    </location>
</feature>
<dbReference type="InterPro" id="IPR037185">
    <property type="entry name" value="EmrE-like"/>
</dbReference>
<protein>
    <submittedName>
        <fullName evidence="2">DMT family transporter</fullName>
    </submittedName>
</protein>
<gene>
    <name evidence="2" type="ORF">H3H36_18755</name>
</gene>
<feature type="transmembrane region" description="Helical" evidence="1">
    <location>
        <begin position="267"/>
        <end position="286"/>
    </location>
</feature>